<feature type="non-terminal residue" evidence="2">
    <location>
        <position position="63"/>
    </location>
</feature>
<sequence length="63" mass="7430">MQQVLKVCFILFLFLNMSMSAYLNLDYDRPIDFNGKCVFRAGYWIYQSNDKSCEYLSAPTKEV</sequence>
<protein>
    <submittedName>
        <fullName evidence="2">Maker778</fullName>
    </submittedName>
</protein>
<proteinExistence type="predicted"/>
<dbReference type="EMBL" id="CP012525">
    <property type="protein sequence ID" value="ALC45018.1"/>
    <property type="molecule type" value="Genomic_DNA"/>
</dbReference>
<feature type="signal peptide" evidence="1">
    <location>
        <begin position="1"/>
        <end position="20"/>
    </location>
</feature>
<evidence type="ECO:0000313" key="3">
    <source>
        <dbReference type="Proteomes" id="UP000494163"/>
    </source>
</evidence>
<dbReference type="AlphaFoldDB" id="A0A0M5IZ84"/>
<evidence type="ECO:0000313" key="2">
    <source>
        <dbReference type="EMBL" id="ALC45018.1"/>
    </source>
</evidence>
<keyword evidence="1" id="KW-0732">Signal</keyword>
<name>A0A0M5IZ84_DROBS</name>
<evidence type="ECO:0000256" key="1">
    <source>
        <dbReference type="SAM" id="SignalP"/>
    </source>
</evidence>
<reference evidence="2 3" key="1">
    <citation type="submission" date="2015-08" db="EMBL/GenBank/DDBJ databases">
        <title>Ancestral chromatin configuration constrains chromatin evolution on differentiating sex chromosomes in Drosophila.</title>
        <authorList>
            <person name="Zhou Q."/>
            <person name="Bachtrog D."/>
        </authorList>
    </citation>
    <scope>NUCLEOTIDE SEQUENCE [LARGE SCALE GENOMIC DNA]</scope>
    <source>
        <tissue evidence="2">Whole larvae</tissue>
    </source>
</reference>
<gene>
    <name evidence="2" type="ORF">Dbus_chr3Lg2184</name>
</gene>
<accession>A0A0M5IZ84</accession>
<feature type="chain" id="PRO_5005803395" evidence="1">
    <location>
        <begin position="21"/>
        <end position="63"/>
    </location>
</feature>
<dbReference type="Proteomes" id="UP000494163">
    <property type="component" value="Chromosome 3L"/>
</dbReference>
<organism evidence="2 3">
    <name type="scientific">Drosophila busckii</name>
    <name type="common">Fruit fly</name>
    <dbReference type="NCBI Taxonomy" id="30019"/>
    <lineage>
        <taxon>Eukaryota</taxon>
        <taxon>Metazoa</taxon>
        <taxon>Ecdysozoa</taxon>
        <taxon>Arthropoda</taxon>
        <taxon>Hexapoda</taxon>
        <taxon>Insecta</taxon>
        <taxon>Pterygota</taxon>
        <taxon>Neoptera</taxon>
        <taxon>Endopterygota</taxon>
        <taxon>Diptera</taxon>
        <taxon>Brachycera</taxon>
        <taxon>Muscomorpha</taxon>
        <taxon>Ephydroidea</taxon>
        <taxon>Drosophilidae</taxon>
        <taxon>Drosophila</taxon>
    </lineage>
</organism>
<keyword evidence="3" id="KW-1185">Reference proteome</keyword>